<evidence type="ECO:0008006" key="5">
    <source>
        <dbReference type="Google" id="ProtNLM"/>
    </source>
</evidence>
<gene>
    <name evidence="3" type="ORF">OEA41_002933</name>
</gene>
<dbReference type="Proteomes" id="UP001276659">
    <property type="component" value="Unassembled WGS sequence"/>
</dbReference>
<feature type="region of interest" description="Disordered" evidence="2">
    <location>
        <begin position="352"/>
        <end position="401"/>
    </location>
</feature>
<evidence type="ECO:0000256" key="1">
    <source>
        <dbReference type="SAM" id="Coils"/>
    </source>
</evidence>
<evidence type="ECO:0000313" key="3">
    <source>
        <dbReference type="EMBL" id="KAK3170849.1"/>
    </source>
</evidence>
<dbReference type="AlphaFoldDB" id="A0AAD9Z3B1"/>
<comment type="caution">
    <text evidence="3">The sequence shown here is derived from an EMBL/GenBank/DDBJ whole genome shotgun (WGS) entry which is preliminary data.</text>
</comment>
<feature type="compositionally biased region" description="Polar residues" evidence="2">
    <location>
        <begin position="466"/>
        <end position="475"/>
    </location>
</feature>
<sequence length="527" mass="58805">MADIATPSAATMSTIDAGAEPSQKSQKPKPEKPDEQKYKEDLTKAEKEHATSQEKVTAIKAKIDLAQPLNKDSPAGKRQQELKTELQAIRQQQSGFKASRGGIQDKVASLDARLKSMIAEQKTKRSQVSFKNTEEIDREIQRQEKVAESSSATLVDQKKAIAEISNLRKQKKAFGGFDEAQRGIDKVKAEIAELRKQMDNPEAKALSQRYDEADKELKSIKAQQDEAYKGINALRDERSAAYAEQQEKWASLRTIKDEYHKARMTYRDYEQEQYKQRQEKQRAERDAYNKEKRRKIADKKLEEASEPAFMDEIMTAEGLIRYFDPSAPEASKTLRGPSGFAAEPLRSVDSNSEIKGMRVARKEDRAEENYFMGTGGKKGKKGKKGSSTGSPAPGTPTEGKFNLSMGIIEELAKVNVEPPMSQAGVPAVVEKLKEKREQWKKVQDKKTKENIEKAKKEIERLEAEESQPSTSTSSNRRTHDSSKKPAAANQAINGTASAESELAQEKDAAADVAEDMKKAAIEDNANE</sequence>
<dbReference type="GO" id="GO:0042175">
    <property type="term" value="C:nuclear outer membrane-endoplasmic reticulum membrane network"/>
    <property type="evidence" value="ECO:0007669"/>
    <property type="project" value="TreeGrafter"/>
</dbReference>
<keyword evidence="4" id="KW-1185">Reference proteome</keyword>
<dbReference type="InterPro" id="IPR039604">
    <property type="entry name" value="Bfr1"/>
</dbReference>
<dbReference type="GO" id="GO:0005783">
    <property type="term" value="C:endoplasmic reticulum"/>
    <property type="evidence" value="ECO:0007669"/>
    <property type="project" value="TreeGrafter"/>
</dbReference>
<feature type="compositionally biased region" description="Basic and acidic residues" evidence="2">
    <location>
        <begin position="28"/>
        <end position="52"/>
    </location>
</feature>
<feature type="coiled-coil region" evidence="1">
    <location>
        <begin position="177"/>
        <end position="223"/>
    </location>
</feature>
<feature type="region of interest" description="Disordered" evidence="2">
    <location>
        <begin position="270"/>
        <end position="299"/>
    </location>
</feature>
<feature type="compositionally biased region" description="Basic and acidic residues" evidence="2">
    <location>
        <begin position="436"/>
        <end position="463"/>
    </location>
</feature>
<feature type="compositionally biased region" description="Basic and acidic residues" evidence="2">
    <location>
        <begin position="270"/>
        <end position="290"/>
    </location>
</feature>
<organism evidence="3 4">
    <name type="scientific">Lepraria neglecta</name>
    <dbReference type="NCBI Taxonomy" id="209136"/>
    <lineage>
        <taxon>Eukaryota</taxon>
        <taxon>Fungi</taxon>
        <taxon>Dikarya</taxon>
        <taxon>Ascomycota</taxon>
        <taxon>Pezizomycotina</taxon>
        <taxon>Lecanoromycetes</taxon>
        <taxon>OSLEUM clade</taxon>
        <taxon>Lecanoromycetidae</taxon>
        <taxon>Lecanorales</taxon>
        <taxon>Lecanorineae</taxon>
        <taxon>Stereocaulaceae</taxon>
        <taxon>Lepraria</taxon>
    </lineage>
</organism>
<feature type="region of interest" description="Disordered" evidence="2">
    <location>
        <begin position="436"/>
        <end position="527"/>
    </location>
</feature>
<keyword evidence="1" id="KW-0175">Coiled coil</keyword>
<evidence type="ECO:0000256" key="2">
    <source>
        <dbReference type="SAM" id="MobiDB-lite"/>
    </source>
</evidence>
<accession>A0AAD9Z3B1</accession>
<dbReference type="GO" id="GO:0003729">
    <property type="term" value="F:mRNA binding"/>
    <property type="evidence" value="ECO:0007669"/>
    <property type="project" value="TreeGrafter"/>
</dbReference>
<dbReference type="PANTHER" id="PTHR31027">
    <property type="entry name" value="NUCLEAR SEGREGATION PROTEIN BFR1"/>
    <property type="match status" value="1"/>
</dbReference>
<protein>
    <recommendedName>
        <fullName evidence="5">Nuclear segregation protein</fullName>
    </recommendedName>
</protein>
<name>A0AAD9Z3B1_9LECA</name>
<proteinExistence type="predicted"/>
<feature type="region of interest" description="Disordered" evidence="2">
    <location>
        <begin position="1"/>
        <end position="55"/>
    </location>
</feature>
<dbReference type="EMBL" id="JASNWA010000008">
    <property type="protein sequence ID" value="KAK3170849.1"/>
    <property type="molecule type" value="Genomic_DNA"/>
</dbReference>
<evidence type="ECO:0000313" key="4">
    <source>
        <dbReference type="Proteomes" id="UP001276659"/>
    </source>
</evidence>
<dbReference type="GO" id="GO:1990904">
    <property type="term" value="C:ribonucleoprotein complex"/>
    <property type="evidence" value="ECO:0007669"/>
    <property type="project" value="TreeGrafter"/>
</dbReference>
<dbReference type="GO" id="GO:0008298">
    <property type="term" value="P:intracellular mRNA localization"/>
    <property type="evidence" value="ECO:0007669"/>
    <property type="project" value="TreeGrafter"/>
</dbReference>
<feature type="compositionally biased region" description="Basic and acidic residues" evidence="2">
    <location>
        <begin position="503"/>
        <end position="521"/>
    </location>
</feature>
<dbReference type="PANTHER" id="PTHR31027:SF2">
    <property type="entry name" value="LEBERCILIN DOMAIN-CONTAINING PROTEIN"/>
    <property type="match status" value="1"/>
</dbReference>
<feature type="compositionally biased region" description="Low complexity" evidence="2">
    <location>
        <begin position="385"/>
        <end position="397"/>
    </location>
</feature>
<reference evidence="3" key="1">
    <citation type="submission" date="2022-11" db="EMBL/GenBank/DDBJ databases">
        <title>Chromosomal genome sequence assembly and mating type (MAT) locus characterization of the leprose asexual lichenized fungus Lepraria neglecta (Nyl.) Erichsen.</title>
        <authorList>
            <person name="Allen J.L."/>
            <person name="Pfeffer B."/>
        </authorList>
    </citation>
    <scope>NUCLEOTIDE SEQUENCE</scope>
    <source>
        <strain evidence="3">Allen 5258</strain>
    </source>
</reference>